<sequence length="427" mass="48831">MDEKPLSSDEDGEDVQILTECQLEKRPKMTPEKMVGRAQPPAPLTREDITDLLATLRSTNETLQQQGLRISALEESIRSKRSGSRSPRRISPRSKTTPPRRQDTHNRRPALEWLQQPNKKRDRTPPRQDRGASLSRNHGNHEHRIPTPPHHDNSPPQYSPEGSDEEPYRCSLSGDFMRAHIPSGFEKPPPLGTYDGQTDPDDHFDNINAILDFRRVSGAIRCRLFPTTLRKGAMAWYQSLAPESVSSLRDLTDQFCRNFIAFRRHPKTVVTLEAIYQGPDESLRNYIKRFNKEAVQVNTTDNMKKYLLERGLRPRSDFAKAVGIEKPHTLDELLTKAQPYIQYEEREAANSIRHSRSEDNPSRQESNPPPRESSRGEGGKKKNDKPREPRGQPSMFSSYTPLISSREHILSECAASEFRQGGIRFPK</sequence>
<comment type="caution">
    <text evidence="3">The sequence shown here is derived from an EMBL/GenBank/DDBJ whole genome shotgun (WGS) entry which is preliminary data.</text>
</comment>
<keyword evidence="4" id="KW-1185">Reference proteome</keyword>
<dbReference type="EMBL" id="LXQA010012480">
    <property type="protein sequence ID" value="MCH87577.1"/>
    <property type="molecule type" value="Genomic_DNA"/>
</dbReference>
<proteinExistence type="predicted"/>
<evidence type="ECO:0000313" key="4">
    <source>
        <dbReference type="Proteomes" id="UP000265520"/>
    </source>
</evidence>
<dbReference type="InterPro" id="IPR005162">
    <property type="entry name" value="Retrotrans_gag_dom"/>
</dbReference>
<feature type="compositionally biased region" description="Basic and acidic residues" evidence="1">
    <location>
        <begin position="372"/>
        <end position="390"/>
    </location>
</feature>
<dbReference type="Pfam" id="PF03732">
    <property type="entry name" value="Retrotrans_gag"/>
    <property type="match status" value="1"/>
</dbReference>
<dbReference type="PANTHER" id="PTHR33223">
    <property type="entry name" value="CCHC-TYPE DOMAIN-CONTAINING PROTEIN"/>
    <property type="match status" value="1"/>
</dbReference>
<dbReference type="PANTHER" id="PTHR33223:SF10">
    <property type="entry name" value="AMINOTRANSFERASE-LIKE PLANT MOBILE DOMAIN-CONTAINING PROTEIN"/>
    <property type="match status" value="1"/>
</dbReference>
<protein>
    <recommendedName>
        <fullName evidence="2">Retrotransposon gag domain-containing protein</fullName>
    </recommendedName>
</protein>
<dbReference type="Proteomes" id="UP000265520">
    <property type="component" value="Unassembled WGS sequence"/>
</dbReference>
<feature type="compositionally biased region" description="Basic and acidic residues" evidence="1">
    <location>
        <begin position="22"/>
        <end position="35"/>
    </location>
</feature>
<evidence type="ECO:0000256" key="1">
    <source>
        <dbReference type="SAM" id="MobiDB-lite"/>
    </source>
</evidence>
<feature type="region of interest" description="Disordered" evidence="1">
    <location>
        <begin position="348"/>
        <end position="402"/>
    </location>
</feature>
<accession>A0A392MJC6</accession>
<name>A0A392MJC6_9FABA</name>
<feature type="compositionally biased region" description="Basic and acidic residues" evidence="1">
    <location>
        <begin position="139"/>
        <end position="153"/>
    </location>
</feature>
<feature type="domain" description="Retrotransposon gag" evidence="2">
    <location>
        <begin position="223"/>
        <end position="313"/>
    </location>
</feature>
<gene>
    <name evidence="3" type="ORF">A2U01_0008450</name>
</gene>
<evidence type="ECO:0000313" key="3">
    <source>
        <dbReference type="EMBL" id="MCH87577.1"/>
    </source>
</evidence>
<feature type="compositionally biased region" description="Basic residues" evidence="1">
    <location>
        <begin position="79"/>
        <end position="92"/>
    </location>
</feature>
<evidence type="ECO:0000259" key="2">
    <source>
        <dbReference type="Pfam" id="PF03732"/>
    </source>
</evidence>
<feature type="compositionally biased region" description="Basic and acidic residues" evidence="1">
    <location>
        <begin position="100"/>
        <end position="110"/>
    </location>
</feature>
<feature type="region of interest" description="Disordered" evidence="1">
    <location>
        <begin position="1"/>
        <end position="46"/>
    </location>
</feature>
<organism evidence="3 4">
    <name type="scientific">Trifolium medium</name>
    <dbReference type="NCBI Taxonomy" id="97028"/>
    <lineage>
        <taxon>Eukaryota</taxon>
        <taxon>Viridiplantae</taxon>
        <taxon>Streptophyta</taxon>
        <taxon>Embryophyta</taxon>
        <taxon>Tracheophyta</taxon>
        <taxon>Spermatophyta</taxon>
        <taxon>Magnoliopsida</taxon>
        <taxon>eudicotyledons</taxon>
        <taxon>Gunneridae</taxon>
        <taxon>Pentapetalae</taxon>
        <taxon>rosids</taxon>
        <taxon>fabids</taxon>
        <taxon>Fabales</taxon>
        <taxon>Fabaceae</taxon>
        <taxon>Papilionoideae</taxon>
        <taxon>50 kb inversion clade</taxon>
        <taxon>NPAAA clade</taxon>
        <taxon>Hologalegina</taxon>
        <taxon>IRL clade</taxon>
        <taxon>Trifolieae</taxon>
        <taxon>Trifolium</taxon>
    </lineage>
</organism>
<reference evidence="3 4" key="1">
    <citation type="journal article" date="2018" name="Front. Plant Sci.">
        <title>Red Clover (Trifolium pratense) and Zigzag Clover (T. medium) - A Picture of Genomic Similarities and Differences.</title>
        <authorList>
            <person name="Dluhosova J."/>
            <person name="Istvanek J."/>
            <person name="Nedelnik J."/>
            <person name="Repkova J."/>
        </authorList>
    </citation>
    <scope>NUCLEOTIDE SEQUENCE [LARGE SCALE GENOMIC DNA]</scope>
    <source>
        <strain evidence="4">cv. 10/8</strain>
        <tissue evidence="3">Leaf</tissue>
    </source>
</reference>
<dbReference type="AlphaFoldDB" id="A0A392MJC6"/>
<feature type="region of interest" description="Disordered" evidence="1">
    <location>
        <begin position="63"/>
        <end position="170"/>
    </location>
</feature>